<keyword evidence="4" id="KW-1185">Reference proteome</keyword>
<comment type="caution">
    <text evidence="3">The sequence shown here is derived from an EMBL/GenBank/DDBJ whole genome shotgun (WGS) entry which is preliminary data.</text>
</comment>
<sequence length="136" mass="15331">MKFYVTAKFLSLLLISSATNRTGAASATTINAPATNAIEACRTSFIESSPFFNWYTERKSHCSYKKPEGSEFQGICQRREVDGVHLLPWYHQYECRKPVPVFETATSPTSTDSAMAMQESKNSRLRRTLGRPPNQT</sequence>
<evidence type="ECO:0000256" key="2">
    <source>
        <dbReference type="SAM" id="SignalP"/>
    </source>
</evidence>
<reference evidence="3" key="1">
    <citation type="submission" date="2022-08" db="EMBL/GenBank/DDBJ databases">
        <authorList>
            <consortium name="DOE Joint Genome Institute"/>
            <person name="Min B."/>
            <person name="Riley R."/>
            <person name="Sierra-Patev S."/>
            <person name="Naranjo-Ortiz M."/>
            <person name="Looney B."/>
            <person name="Konkel Z."/>
            <person name="Slot J.C."/>
            <person name="Sakamoto Y."/>
            <person name="Steenwyk J.L."/>
            <person name="Rokas A."/>
            <person name="Carro J."/>
            <person name="Camarero S."/>
            <person name="Ferreira P."/>
            <person name="Molpeceres G."/>
            <person name="Ruiz-Duenas F.J."/>
            <person name="Serrano A."/>
            <person name="Henrissat B."/>
            <person name="Drula E."/>
            <person name="Hughes K.W."/>
            <person name="Mata J.L."/>
            <person name="Ishikawa N.K."/>
            <person name="Vargas-Isla R."/>
            <person name="Ushijima S."/>
            <person name="Smith C.A."/>
            <person name="Ahrendt S."/>
            <person name="Andreopoulos W."/>
            <person name="He G."/>
            <person name="Labutti K."/>
            <person name="Lipzen A."/>
            <person name="Ng V."/>
            <person name="Sandor L."/>
            <person name="Barry K."/>
            <person name="Martinez A.T."/>
            <person name="Xiao Y."/>
            <person name="Gibbons J.G."/>
            <person name="Terashima K."/>
            <person name="Hibbett D.S."/>
            <person name="Grigoriev I.V."/>
        </authorList>
    </citation>
    <scope>NUCLEOTIDE SEQUENCE</scope>
    <source>
        <strain evidence="3">TFB9207</strain>
    </source>
</reference>
<evidence type="ECO:0000313" key="4">
    <source>
        <dbReference type="Proteomes" id="UP001163846"/>
    </source>
</evidence>
<feature type="region of interest" description="Disordered" evidence="1">
    <location>
        <begin position="105"/>
        <end position="136"/>
    </location>
</feature>
<dbReference type="Proteomes" id="UP001163846">
    <property type="component" value="Unassembled WGS sequence"/>
</dbReference>
<evidence type="ECO:0000256" key="1">
    <source>
        <dbReference type="SAM" id="MobiDB-lite"/>
    </source>
</evidence>
<evidence type="ECO:0008006" key="5">
    <source>
        <dbReference type="Google" id="ProtNLM"/>
    </source>
</evidence>
<evidence type="ECO:0000313" key="3">
    <source>
        <dbReference type="EMBL" id="KAJ3832180.1"/>
    </source>
</evidence>
<protein>
    <recommendedName>
        <fullName evidence="5">Secreted protein</fullName>
    </recommendedName>
</protein>
<feature type="chain" id="PRO_5041433857" description="Secreted protein" evidence="2">
    <location>
        <begin position="25"/>
        <end position="136"/>
    </location>
</feature>
<accession>A0AA38NX55</accession>
<gene>
    <name evidence="3" type="ORF">F5878DRAFT_24486</name>
</gene>
<organism evidence="3 4">
    <name type="scientific">Lentinula raphanica</name>
    <dbReference type="NCBI Taxonomy" id="153919"/>
    <lineage>
        <taxon>Eukaryota</taxon>
        <taxon>Fungi</taxon>
        <taxon>Dikarya</taxon>
        <taxon>Basidiomycota</taxon>
        <taxon>Agaricomycotina</taxon>
        <taxon>Agaricomycetes</taxon>
        <taxon>Agaricomycetidae</taxon>
        <taxon>Agaricales</taxon>
        <taxon>Marasmiineae</taxon>
        <taxon>Omphalotaceae</taxon>
        <taxon>Lentinula</taxon>
    </lineage>
</organism>
<name>A0AA38NX55_9AGAR</name>
<dbReference type="AlphaFoldDB" id="A0AA38NX55"/>
<keyword evidence="2" id="KW-0732">Signal</keyword>
<feature type="signal peptide" evidence="2">
    <location>
        <begin position="1"/>
        <end position="24"/>
    </location>
</feature>
<dbReference type="EMBL" id="MU807050">
    <property type="protein sequence ID" value="KAJ3832180.1"/>
    <property type="molecule type" value="Genomic_DNA"/>
</dbReference>
<proteinExistence type="predicted"/>